<dbReference type="GO" id="GO:0007165">
    <property type="term" value="P:signal transduction"/>
    <property type="evidence" value="ECO:0007669"/>
    <property type="project" value="UniProtKB-KW"/>
</dbReference>
<feature type="transmembrane region" description="Helical" evidence="10">
    <location>
        <begin position="128"/>
        <end position="149"/>
    </location>
</feature>
<keyword evidence="9 10" id="KW-0807">Transducer</keyword>
<proteinExistence type="evidence at transcript level"/>
<comment type="subcellular location">
    <subcellularLocation>
        <location evidence="1 10">Cell membrane</location>
        <topology evidence="1 10">Multi-pass membrane protein</topology>
    </subcellularLocation>
</comment>
<organism evidence="11">
    <name type="scientific">Campoletis chlorideae</name>
    <dbReference type="NCBI Taxonomy" id="219166"/>
    <lineage>
        <taxon>Eukaryota</taxon>
        <taxon>Metazoa</taxon>
        <taxon>Ecdysozoa</taxon>
        <taxon>Arthropoda</taxon>
        <taxon>Hexapoda</taxon>
        <taxon>Insecta</taxon>
        <taxon>Pterygota</taxon>
        <taxon>Neoptera</taxon>
        <taxon>Endopterygota</taxon>
        <taxon>Hymenoptera</taxon>
        <taxon>Apocrita</taxon>
        <taxon>Ichneumonoidea</taxon>
        <taxon>Ichneumonidae</taxon>
        <taxon>Campopleginae</taxon>
        <taxon>Dusona group</taxon>
        <taxon>Campoletis</taxon>
    </lineage>
</organism>
<feature type="transmembrane region" description="Helical" evidence="10">
    <location>
        <begin position="259"/>
        <end position="282"/>
    </location>
</feature>
<evidence type="ECO:0000313" key="11">
    <source>
        <dbReference type="EMBL" id="AXM05172.1"/>
    </source>
</evidence>
<keyword evidence="7 10" id="KW-0472">Membrane</keyword>
<evidence type="ECO:0000256" key="3">
    <source>
        <dbReference type="ARBA" id="ARBA00022606"/>
    </source>
</evidence>
<name>A0A346D402_9HYME</name>
<keyword evidence="6 10" id="KW-1133">Transmembrane helix</keyword>
<keyword evidence="4 10" id="KW-0812">Transmembrane</keyword>
<dbReference type="GO" id="GO:0005549">
    <property type="term" value="F:odorant binding"/>
    <property type="evidence" value="ECO:0007669"/>
    <property type="project" value="InterPro"/>
</dbReference>
<dbReference type="PANTHER" id="PTHR21137:SF35">
    <property type="entry name" value="ODORANT RECEPTOR 19A-RELATED"/>
    <property type="match status" value="1"/>
</dbReference>
<evidence type="ECO:0000256" key="5">
    <source>
        <dbReference type="ARBA" id="ARBA00022725"/>
    </source>
</evidence>
<evidence type="ECO:0000256" key="1">
    <source>
        <dbReference type="ARBA" id="ARBA00004651"/>
    </source>
</evidence>
<reference evidence="11" key="2">
    <citation type="submission" date="2018-01" db="EMBL/GenBank/DDBJ databases">
        <authorList>
            <person name="Gaut B.S."/>
            <person name="Morton B.R."/>
            <person name="Clegg M.T."/>
            <person name="Duvall M.R."/>
        </authorList>
    </citation>
    <scope>NUCLEOTIDE SEQUENCE</scope>
    <source>
        <strain evidence="11">CchlOR78</strain>
    </source>
</reference>
<dbReference type="GO" id="GO:0004984">
    <property type="term" value="F:olfactory receptor activity"/>
    <property type="evidence" value="ECO:0007669"/>
    <property type="project" value="InterPro"/>
</dbReference>
<reference evidence="11" key="1">
    <citation type="journal article" date="2018" name="Insect Mol. Biol.">
        <title>An odorant receptor mediates the attractiveness of cis-jasmone to Campoletis chlorideae, the endoparasitoid of Helicoverpa armigera.</title>
        <authorList>
            <person name="Sun Y.L."/>
            <person name="Dong J.F."/>
            <person name="Ning C."/>
            <person name="Ding P.P."/>
            <person name="Huang L.Q."/>
            <person name="Sun J.G."/>
            <person name="Wang C.Z."/>
        </authorList>
    </citation>
    <scope>NUCLEOTIDE SEQUENCE</scope>
    <source>
        <strain evidence="11">CchlOR78</strain>
    </source>
</reference>
<dbReference type="InterPro" id="IPR004117">
    <property type="entry name" value="7tm6_olfct_rcpt"/>
</dbReference>
<evidence type="ECO:0000256" key="10">
    <source>
        <dbReference type="RuleBase" id="RU351113"/>
    </source>
</evidence>
<evidence type="ECO:0000256" key="8">
    <source>
        <dbReference type="ARBA" id="ARBA00023170"/>
    </source>
</evidence>
<evidence type="ECO:0000256" key="6">
    <source>
        <dbReference type="ARBA" id="ARBA00022989"/>
    </source>
</evidence>
<sequence length="386" mass="44161">MDFRSLNKYNVLANAVSGNFLPIMGEKTKFHFPSTFWGTFVWIVELTYITSWIIGNARYNPPAVAFQEASASWILAVELIILTIHLNVHRGDLRDLIRRLNDILVESDDFKQCLSENVNPNVTYLKMYTVMAFGSTVLWAVTPIFQVFSRDQFTYGDWTMTAYVPGEPFGPTTFACGVLFQVFGGCYLVLKKLSIDIYISYFVTLLTTQYKYVRGQMAKALHTEIETERDEQSVIDALKKCVKHHCAVIQIARDFMKIVAVNVGLTYIGSILRFCFVSFAVVAFRGYYVYQFVFFLYGMGVFVQVFILCLAAQQLLDASTTVTEDAFHENWHKSNKTVKKVFYTIELSSHIQCKLTAYRTVDLIIPTLAVIMNKAYSVFLLLQEMD</sequence>
<dbReference type="AlphaFoldDB" id="A0A346D402"/>
<evidence type="ECO:0000256" key="7">
    <source>
        <dbReference type="ARBA" id="ARBA00023136"/>
    </source>
</evidence>
<dbReference type="PANTHER" id="PTHR21137">
    <property type="entry name" value="ODORANT RECEPTOR"/>
    <property type="match status" value="1"/>
</dbReference>
<accession>A0A346D402</accession>
<keyword evidence="8 10" id="KW-0675">Receptor</keyword>
<keyword evidence="2" id="KW-1003">Cell membrane</keyword>
<evidence type="ECO:0000256" key="9">
    <source>
        <dbReference type="ARBA" id="ARBA00023224"/>
    </source>
</evidence>
<dbReference type="Pfam" id="PF02949">
    <property type="entry name" value="7tm_6"/>
    <property type="match status" value="1"/>
</dbReference>
<feature type="transmembrane region" description="Helical" evidence="10">
    <location>
        <begin position="169"/>
        <end position="190"/>
    </location>
</feature>
<evidence type="ECO:0000256" key="4">
    <source>
        <dbReference type="ARBA" id="ARBA00022692"/>
    </source>
</evidence>
<comment type="similarity">
    <text evidence="10">Belongs to the insect chemoreceptor superfamily. Heteromeric odorant receptor channel (TC 1.A.69) family.</text>
</comment>
<dbReference type="GO" id="GO:0005886">
    <property type="term" value="C:plasma membrane"/>
    <property type="evidence" value="ECO:0007669"/>
    <property type="project" value="UniProtKB-SubCell"/>
</dbReference>
<feature type="transmembrane region" description="Helical" evidence="10">
    <location>
        <begin position="288"/>
        <end position="311"/>
    </location>
</feature>
<feature type="transmembrane region" description="Helical" evidence="10">
    <location>
        <begin position="36"/>
        <end position="55"/>
    </location>
</feature>
<comment type="caution">
    <text evidence="10">Lacks conserved residue(s) required for the propagation of feature annotation.</text>
</comment>
<evidence type="ECO:0000256" key="2">
    <source>
        <dbReference type="ARBA" id="ARBA00022475"/>
    </source>
</evidence>
<feature type="transmembrane region" description="Helical" evidence="10">
    <location>
        <begin position="70"/>
        <end position="88"/>
    </location>
</feature>
<protein>
    <recommendedName>
        <fullName evidence="10">Odorant receptor</fullName>
    </recommendedName>
</protein>
<keyword evidence="5 10" id="KW-0552">Olfaction</keyword>
<dbReference type="EMBL" id="MG859344">
    <property type="protein sequence ID" value="AXM05172.1"/>
    <property type="molecule type" value="mRNA"/>
</dbReference>
<keyword evidence="3 10" id="KW-0716">Sensory transduction</keyword>